<gene>
    <name evidence="1" type="ORF">OKE68_05405</name>
</gene>
<sequence length="340" mass="41263">MTILIKSFYRPYLLERCLRSIYEKVSDVYQIDIVVLDDGTPEKYLNRIKEKYPKVSFKFSKYREEKITKIVKHLEGVENYYDIRIPTDLWYTAVSESSEILIMTEDDVWFIDDFDMHFYAQEMEKYGIHILKLGRILNKDTQYIENRTLTEKISFHKPRYIVRSAKFYKMLLKNSFKLKTFLEKLHLLPEGWRKQLWTMYDIPMGMYRKDYLKFLWKDQYKRVVEDLQLINAVDWDLNFSAQGEAGMHKYTLLNNRAMATSYRSSASFNSFNIEDYFDLVRFNYILNELWYEGKFDSYENFPEDFSVDYIYGILLENENKSFADKWKKWTESFIEMHKGS</sequence>
<dbReference type="RefSeq" id="WP_064970395.1">
    <property type="nucleotide sequence ID" value="NZ_CP029760.1"/>
</dbReference>
<reference evidence="1" key="1">
    <citation type="submission" date="2022-10" db="EMBL/GenBank/DDBJ databases">
        <title>Sifting through the core-genome to identify putative cross-protective antigens against Riemerella anatipestifer.</title>
        <authorList>
            <person name="Zheng X."/>
            <person name="Zhang W."/>
        </authorList>
    </citation>
    <scope>NUCLEOTIDE SEQUENCE</scope>
    <source>
        <strain evidence="1">ZWRA178</strain>
    </source>
</reference>
<dbReference type="InterPro" id="IPR029044">
    <property type="entry name" value="Nucleotide-diphossugar_trans"/>
</dbReference>
<dbReference type="Proteomes" id="UP001207440">
    <property type="component" value="Unassembled WGS sequence"/>
</dbReference>
<proteinExistence type="predicted"/>
<dbReference type="AlphaFoldDB" id="A0AAP3EV39"/>
<evidence type="ECO:0008006" key="3">
    <source>
        <dbReference type="Google" id="ProtNLM"/>
    </source>
</evidence>
<name>A0AAP3EV39_RIEAN</name>
<organism evidence="1 2">
    <name type="scientific">Riemerella anatipestifer</name>
    <name type="common">Moraxella anatipestifer</name>
    <dbReference type="NCBI Taxonomy" id="34085"/>
    <lineage>
        <taxon>Bacteria</taxon>
        <taxon>Pseudomonadati</taxon>
        <taxon>Bacteroidota</taxon>
        <taxon>Flavobacteriia</taxon>
        <taxon>Flavobacteriales</taxon>
        <taxon>Weeksellaceae</taxon>
        <taxon>Riemerella</taxon>
    </lineage>
</organism>
<protein>
    <recommendedName>
        <fullName evidence="3">Glycosyl transferase family 2</fullName>
    </recommendedName>
</protein>
<evidence type="ECO:0000313" key="1">
    <source>
        <dbReference type="EMBL" id="MCW0523750.1"/>
    </source>
</evidence>
<dbReference type="SUPFAM" id="SSF53448">
    <property type="entry name" value="Nucleotide-diphospho-sugar transferases"/>
    <property type="match status" value="1"/>
</dbReference>
<evidence type="ECO:0000313" key="2">
    <source>
        <dbReference type="Proteomes" id="UP001207440"/>
    </source>
</evidence>
<dbReference type="EMBL" id="JAOZYT010000026">
    <property type="protein sequence ID" value="MCW0523750.1"/>
    <property type="molecule type" value="Genomic_DNA"/>
</dbReference>
<comment type="caution">
    <text evidence="1">The sequence shown here is derived from an EMBL/GenBank/DDBJ whole genome shotgun (WGS) entry which is preliminary data.</text>
</comment>
<accession>A0AAP3EV39</accession>